<evidence type="ECO:0000256" key="6">
    <source>
        <dbReference type="RuleBase" id="RU000477"/>
    </source>
</evidence>
<comment type="similarity">
    <text evidence="2 6">Belongs to the MIP/aquaporin (TC 1.A.8) family.</text>
</comment>
<comment type="subcellular location">
    <subcellularLocation>
        <location evidence="1">Membrane</location>
        <topology evidence="1">Multi-pass membrane protein</topology>
    </subcellularLocation>
</comment>
<keyword evidence="3 6" id="KW-0812">Transmembrane</keyword>
<proteinExistence type="inferred from homology"/>
<evidence type="ECO:0000256" key="1">
    <source>
        <dbReference type="ARBA" id="ARBA00004141"/>
    </source>
</evidence>
<evidence type="ECO:0000256" key="2">
    <source>
        <dbReference type="ARBA" id="ARBA00006175"/>
    </source>
</evidence>
<name>A0ABR1Q401_9PEZI</name>
<feature type="transmembrane region" description="Helical" evidence="7">
    <location>
        <begin position="163"/>
        <end position="185"/>
    </location>
</feature>
<dbReference type="GeneID" id="92080343"/>
<dbReference type="RefSeq" id="XP_066696772.1">
    <property type="nucleotide sequence ID" value="XM_066847281.1"/>
</dbReference>
<dbReference type="PRINTS" id="PR00783">
    <property type="entry name" value="MINTRINSICP"/>
</dbReference>
<gene>
    <name evidence="8" type="ORF">PG986_011059</name>
</gene>
<evidence type="ECO:0000313" key="9">
    <source>
        <dbReference type="Proteomes" id="UP001391051"/>
    </source>
</evidence>
<keyword evidence="9" id="KW-1185">Reference proteome</keyword>
<protein>
    <submittedName>
        <fullName evidence="8">Aquaporin-like protein</fullName>
    </submittedName>
</protein>
<dbReference type="SUPFAM" id="SSF81338">
    <property type="entry name" value="Aquaporin-like"/>
    <property type="match status" value="1"/>
</dbReference>
<dbReference type="Proteomes" id="UP001391051">
    <property type="component" value="Unassembled WGS sequence"/>
</dbReference>
<feature type="transmembrane region" description="Helical" evidence="7">
    <location>
        <begin position="326"/>
        <end position="345"/>
    </location>
</feature>
<feature type="transmembrane region" description="Helical" evidence="7">
    <location>
        <begin position="124"/>
        <end position="143"/>
    </location>
</feature>
<sequence length="364" mass="38799">MAWPTSPKQHRKQEPQVTVFEMAASLESGTQTPVIVPSSPASPAPCCSPALESTTSIPNIQQATPVSHNLKGANFHGSFAAITARHKTKHLHNRPWYRRYAYFTGGWGDRAVWRAGLTRTRNQVVEAVGTFCLTWLVGQFNLVNTNLQGQQTTVHTAAASAGYVGLWSAVLLAALVAATAPGSGGHLNPMVTFSTVLCGLCPLSRGVIYVAFQMVGAAVAGACLLGSWGYHGGGCYYDSSVLDSAQVLLIEVVSCFILLFLIFGVGLDPRQAALFGPHLVPILVGLCFGVVAFVSQGLVPGYAGANMNPAKCFGIAIATNDYSAQWIWWLGGLIGGIMQAILYNFNPPWQVHDDKNKEGTPRAP</sequence>
<keyword evidence="6" id="KW-0813">Transport</keyword>
<organism evidence="8 9">
    <name type="scientific">Apiospora aurea</name>
    <dbReference type="NCBI Taxonomy" id="335848"/>
    <lineage>
        <taxon>Eukaryota</taxon>
        <taxon>Fungi</taxon>
        <taxon>Dikarya</taxon>
        <taxon>Ascomycota</taxon>
        <taxon>Pezizomycotina</taxon>
        <taxon>Sordariomycetes</taxon>
        <taxon>Xylariomycetidae</taxon>
        <taxon>Amphisphaeriales</taxon>
        <taxon>Apiosporaceae</taxon>
        <taxon>Apiospora</taxon>
    </lineage>
</organism>
<dbReference type="EMBL" id="JAQQWE010000007">
    <property type="protein sequence ID" value="KAK7946738.1"/>
    <property type="molecule type" value="Genomic_DNA"/>
</dbReference>
<feature type="transmembrane region" description="Helical" evidence="7">
    <location>
        <begin position="248"/>
        <end position="267"/>
    </location>
</feature>
<dbReference type="Pfam" id="PF00230">
    <property type="entry name" value="MIP"/>
    <property type="match status" value="1"/>
</dbReference>
<dbReference type="Gene3D" id="1.20.1080.10">
    <property type="entry name" value="Glycerol uptake facilitator protein"/>
    <property type="match status" value="1"/>
</dbReference>
<evidence type="ECO:0000256" key="4">
    <source>
        <dbReference type="ARBA" id="ARBA00022989"/>
    </source>
</evidence>
<accession>A0ABR1Q401</accession>
<dbReference type="InterPro" id="IPR000425">
    <property type="entry name" value="MIP"/>
</dbReference>
<dbReference type="PANTHER" id="PTHR19139:SF199">
    <property type="entry name" value="MIP17260P"/>
    <property type="match status" value="1"/>
</dbReference>
<keyword evidence="5 7" id="KW-0472">Membrane</keyword>
<keyword evidence="4 7" id="KW-1133">Transmembrane helix</keyword>
<reference evidence="8 9" key="1">
    <citation type="submission" date="2023-01" db="EMBL/GenBank/DDBJ databases">
        <title>Analysis of 21 Apiospora genomes using comparative genomics revels a genus with tremendous synthesis potential of carbohydrate active enzymes and secondary metabolites.</title>
        <authorList>
            <person name="Sorensen T."/>
        </authorList>
    </citation>
    <scope>NUCLEOTIDE SEQUENCE [LARGE SCALE GENOMIC DNA]</scope>
    <source>
        <strain evidence="8 9">CBS 24483</strain>
    </source>
</reference>
<evidence type="ECO:0000313" key="8">
    <source>
        <dbReference type="EMBL" id="KAK7946738.1"/>
    </source>
</evidence>
<evidence type="ECO:0000256" key="3">
    <source>
        <dbReference type="ARBA" id="ARBA00022692"/>
    </source>
</evidence>
<dbReference type="InterPro" id="IPR034294">
    <property type="entry name" value="Aquaporin_transptr"/>
</dbReference>
<feature type="transmembrane region" description="Helical" evidence="7">
    <location>
        <begin position="279"/>
        <end position="299"/>
    </location>
</feature>
<dbReference type="PANTHER" id="PTHR19139">
    <property type="entry name" value="AQUAPORIN TRANSPORTER"/>
    <property type="match status" value="1"/>
</dbReference>
<evidence type="ECO:0000256" key="7">
    <source>
        <dbReference type="SAM" id="Phobius"/>
    </source>
</evidence>
<comment type="caution">
    <text evidence="8">The sequence shown here is derived from an EMBL/GenBank/DDBJ whole genome shotgun (WGS) entry which is preliminary data.</text>
</comment>
<evidence type="ECO:0000256" key="5">
    <source>
        <dbReference type="ARBA" id="ARBA00023136"/>
    </source>
</evidence>
<dbReference type="InterPro" id="IPR023271">
    <property type="entry name" value="Aquaporin-like"/>
</dbReference>
<feature type="transmembrane region" description="Helical" evidence="7">
    <location>
        <begin position="206"/>
        <end position="228"/>
    </location>
</feature>